<dbReference type="RefSeq" id="WP_091291609.1">
    <property type="nucleotide sequence ID" value="NZ_FNON01000004.1"/>
</dbReference>
<protein>
    <submittedName>
        <fullName evidence="3">Barstar, RNAse (Barnase) inhibitor</fullName>
    </submittedName>
</protein>
<dbReference type="InterPro" id="IPR035905">
    <property type="entry name" value="Barstar-like_sf"/>
</dbReference>
<proteinExistence type="inferred from homology"/>
<evidence type="ECO:0000256" key="1">
    <source>
        <dbReference type="ARBA" id="ARBA00006845"/>
    </source>
</evidence>
<gene>
    <name evidence="3" type="ORF">SAMN05421504_104631</name>
</gene>
<organism evidence="3 4">
    <name type="scientific">Amycolatopsis xylanica</name>
    <dbReference type="NCBI Taxonomy" id="589385"/>
    <lineage>
        <taxon>Bacteria</taxon>
        <taxon>Bacillati</taxon>
        <taxon>Actinomycetota</taxon>
        <taxon>Actinomycetes</taxon>
        <taxon>Pseudonocardiales</taxon>
        <taxon>Pseudonocardiaceae</taxon>
        <taxon>Amycolatopsis</taxon>
    </lineage>
</organism>
<reference evidence="3 4" key="1">
    <citation type="submission" date="2016-10" db="EMBL/GenBank/DDBJ databases">
        <authorList>
            <person name="de Groot N.N."/>
        </authorList>
    </citation>
    <scope>NUCLEOTIDE SEQUENCE [LARGE SCALE GENOMIC DNA]</scope>
    <source>
        <strain evidence="3 4">CPCC 202699</strain>
    </source>
</reference>
<accession>A0A1H3HG89</accession>
<dbReference type="InterPro" id="IPR000468">
    <property type="entry name" value="Barstar"/>
</dbReference>
<dbReference type="AlphaFoldDB" id="A0A1H3HG89"/>
<keyword evidence="4" id="KW-1185">Reference proteome</keyword>
<evidence type="ECO:0000313" key="3">
    <source>
        <dbReference type="EMBL" id="SDY13848.1"/>
    </source>
</evidence>
<dbReference type="Proteomes" id="UP000199515">
    <property type="component" value="Unassembled WGS sequence"/>
</dbReference>
<evidence type="ECO:0000313" key="4">
    <source>
        <dbReference type="Proteomes" id="UP000199515"/>
    </source>
</evidence>
<dbReference type="SUPFAM" id="SSF52038">
    <property type="entry name" value="Barstar-related"/>
    <property type="match status" value="1"/>
</dbReference>
<dbReference type="Gene3D" id="3.30.370.10">
    <property type="entry name" value="Barstar-like"/>
    <property type="match status" value="1"/>
</dbReference>
<evidence type="ECO:0000259" key="2">
    <source>
        <dbReference type="Pfam" id="PF01337"/>
    </source>
</evidence>
<dbReference type="OrthoDB" id="5184890at2"/>
<dbReference type="Pfam" id="PF01337">
    <property type="entry name" value="Barstar"/>
    <property type="match status" value="1"/>
</dbReference>
<comment type="similarity">
    <text evidence="1">Belongs to the barstar family.</text>
</comment>
<dbReference type="EMBL" id="FNON01000004">
    <property type="protein sequence ID" value="SDY13848.1"/>
    <property type="molecule type" value="Genomic_DNA"/>
</dbReference>
<dbReference type="STRING" id="589385.SAMN05421504_104631"/>
<feature type="domain" description="Barstar (barnase inhibitor)" evidence="2">
    <location>
        <begin position="17"/>
        <end position="106"/>
    </location>
</feature>
<sequence length="119" mass="12917">MTATETAVAQARARGAHPHVIDGERAVDKLSAMDAIAAALSFPEYFGRNLDALYDSLTDLSWLRPGEHVLIWPGSDRLKETDPKAYLAVRGVLSDAQRALAPGGDRTDDRRLTVVLTDS</sequence>
<name>A0A1H3HG89_9PSEU</name>